<comment type="subcellular location">
    <subcellularLocation>
        <location evidence="1 12">Nucleus</location>
    </subcellularLocation>
</comment>
<evidence type="ECO:0000256" key="10">
    <source>
        <dbReference type="ARBA" id="ARBA00023242"/>
    </source>
</evidence>
<comment type="similarity">
    <text evidence="2 12">Belongs to the MYST (SAS/MOZ) family.</text>
</comment>
<dbReference type="Gene3D" id="1.10.10.10">
    <property type="entry name" value="Winged helix-like DNA-binding domain superfamily/Winged helix DNA-binding domain"/>
    <property type="match status" value="1"/>
</dbReference>
<keyword evidence="5" id="KW-0479">Metal-binding</keyword>
<keyword evidence="4" id="KW-0808">Transferase</keyword>
<evidence type="ECO:0000256" key="3">
    <source>
        <dbReference type="ARBA" id="ARBA00013184"/>
    </source>
</evidence>
<dbReference type="GO" id="GO:0005634">
    <property type="term" value="C:nucleus"/>
    <property type="evidence" value="ECO:0007669"/>
    <property type="project" value="UniProtKB-SubCell"/>
</dbReference>
<evidence type="ECO:0000256" key="13">
    <source>
        <dbReference type="SAM" id="MobiDB-lite"/>
    </source>
</evidence>
<keyword evidence="7" id="KW-0862">Zinc</keyword>
<feature type="active site" description="Proton donor/acceptor" evidence="11">
    <location>
        <position position="338"/>
    </location>
</feature>
<evidence type="ECO:0000313" key="15">
    <source>
        <dbReference type="EMBL" id="KAG1552412.1"/>
    </source>
</evidence>
<evidence type="ECO:0000256" key="6">
    <source>
        <dbReference type="ARBA" id="ARBA00022771"/>
    </source>
</evidence>
<dbReference type="InterPro" id="IPR050603">
    <property type="entry name" value="MYST_HAT"/>
</dbReference>
<dbReference type="GO" id="GO:0031507">
    <property type="term" value="P:heterochromatin formation"/>
    <property type="evidence" value="ECO:0007669"/>
    <property type="project" value="UniProtKB-ARBA"/>
</dbReference>
<keyword evidence="8" id="KW-0156">Chromatin regulator</keyword>
<dbReference type="OrthoDB" id="787137at2759"/>
<evidence type="ECO:0000259" key="14">
    <source>
        <dbReference type="PROSITE" id="PS51726"/>
    </source>
</evidence>
<dbReference type="EC" id="2.3.1.48" evidence="3 12"/>
<evidence type="ECO:0000256" key="8">
    <source>
        <dbReference type="ARBA" id="ARBA00022853"/>
    </source>
</evidence>
<dbReference type="PANTHER" id="PTHR10615">
    <property type="entry name" value="HISTONE ACETYLTRANSFERASE"/>
    <property type="match status" value="1"/>
</dbReference>
<evidence type="ECO:0000313" key="16">
    <source>
        <dbReference type="Proteomes" id="UP000717996"/>
    </source>
</evidence>
<dbReference type="GO" id="GO:0008270">
    <property type="term" value="F:zinc ion binding"/>
    <property type="evidence" value="ECO:0007669"/>
    <property type="project" value="UniProtKB-KW"/>
</dbReference>
<evidence type="ECO:0000256" key="12">
    <source>
        <dbReference type="RuleBase" id="RU361211"/>
    </source>
</evidence>
<dbReference type="Gene3D" id="3.30.60.60">
    <property type="entry name" value="N-acetyl transferase-like"/>
    <property type="match status" value="1"/>
</dbReference>
<dbReference type="InterPro" id="IPR040706">
    <property type="entry name" value="Zf-MYST"/>
</dbReference>
<dbReference type="Pfam" id="PF01853">
    <property type="entry name" value="MOZ_SAS"/>
    <property type="match status" value="1"/>
</dbReference>
<dbReference type="InterPro" id="IPR016181">
    <property type="entry name" value="Acyl_CoA_acyltransferase"/>
</dbReference>
<feature type="domain" description="MYST-type HAT" evidence="14">
    <location>
        <begin position="162"/>
        <end position="437"/>
    </location>
</feature>
<dbReference type="PANTHER" id="PTHR10615:SF161">
    <property type="entry name" value="HISTONE ACETYLTRANSFERASE KAT7"/>
    <property type="match status" value="1"/>
</dbReference>
<dbReference type="GO" id="GO:0003682">
    <property type="term" value="F:chromatin binding"/>
    <property type="evidence" value="ECO:0007669"/>
    <property type="project" value="TreeGrafter"/>
</dbReference>
<dbReference type="GO" id="GO:1990467">
    <property type="term" value="C:NuA3a histone acetyltransferase complex"/>
    <property type="evidence" value="ECO:0007669"/>
    <property type="project" value="TreeGrafter"/>
</dbReference>
<name>A0A9P7CGK4_RHIOR</name>
<evidence type="ECO:0000256" key="11">
    <source>
        <dbReference type="PIRSR" id="PIRSR602717-51"/>
    </source>
</evidence>
<dbReference type="InterPro" id="IPR036388">
    <property type="entry name" value="WH-like_DNA-bd_sf"/>
</dbReference>
<comment type="caution">
    <text evidence="15">The sequence shown here is derived from an EMBL/GenBank/DDBJ whole genome shotgun (WGS) entry which is preliminary data.</text>
</comment>
<dbReference type="PROSITE" id="PS51726">
    <property type="entry name" value="MYST_HAT"/>
    <property type="match status" value="1"/>
</dbReference>
<dbReference type="SUPFAM" id="SSF55729">
    <property type="entry name" value="Acyl-CoA N-acyltransferases (Nat)"/>
    <property type="match status" value="1"/>
</dbReference>
<dbReference type="Gene3D" id="3.40.630.30">
    <property type="match status" value="1"/>
</dbReference>
<evidence type="ECO:0000256" key="7">
    <source>
        <dbReference type="ARBA" id="ARBA00022833"/>
    </source>
</evidence>
<dbReference type="EMBL" id="JAANIT010000089">
    <property type="protein sequence ID" value="KAG1552412.1"/>
    <property type="molecule type" value="Genomic_DNA"/>
</dbReference>
<evidence type="ECO:0000256" key="9">
    <source>
        <dbReference type="ARBA" id="ARBA00022990"/>
    </source>
</evidence>
<dbReference type="AlphaFoldDB" id="A0A9P7CGK4"/>
<keyword evidence="6" id="KW-0863">Zinc-finger</keyword>
<keyword evidence="10 12" id="KW-0539">Nucleus</keyword>
<sequence>MPSPPSSPTKSTDGSESNSSTYELRKCPSHTAKYLEMKPQSKRSNSNDNELKRHESKATKRQNNTNETKTTKKVRLRLTVSEEDKANKRARKSAKMINSSEFDEVYYKTFGHKLSLAEADNQRGTPNDQDKECFEKARSKAEKKTTVKFPNNNNSNNNNETAEIPKITKISFGNYIIDTWYIAPYPEEYSQNDVLYICEYCMKYMKSSFIAKRHQKKCTAKHPPGDEIYRDDNISIFEVDGRKNKMYCQNLCLMAKMFLDHKTLYYDVEPFLFYIMTEADERGYHFVGYFSKEKRSAMNYNVSCILTMPIYQRKGYGQFLIDFSYLLSKKENKAGTPERPLSDLGLLSYRSYWKTTVFKELKQQKGPISIEVEISNHTGLTPDDIISTLETNQMLNHEASTNTYSILIDPQIIENHLTRVDEKNYIQVNSTKLTWTPFVLSQDRLAHLLGENPKLTIKNVDDESMDIDID</sequence>
<dbReference type="InterPro" id="IPR002717">
    <property type="entry name" value="HAT_MYST-type"/>
</dbReference>
<dbReference type="Proteomes" id="UP000717996">
    <property type="component" value="Unassembled WGS sequence"/>
</dbReference>
<dbReference type="FunFam" id="3.30.60.60:FF:000001">
    <property type="entry name" value="Histone acetyltransferase"/>
    <property type="match status" value="1"/>
</dbReference>
<dbReference type="GO" id="GO:0004402">
    <property type="term" value="F:histone acetyltransferase activity"/>
    <property type="evidence" value="ECO:0007669"/>
    <property type="project" value="InterPro"/>
</dbReference>
<protein>
    <recommendedName>
        <fullName evidence="3 12">Histone acetyltransferase</fullName>
        <ecNumber evidence="3 12">2.3.1.48</ecNumber>
    </recommendedName>
</protein>
<gene>
    <name evidence="15" type="ORF">G6F51_001244</name>
</gene>
<evidence type="ECO:0000256" key="2">
    <source>
        <dbReference type="ARBA" id="ARBA00010107"/>
    </source>
</evidence>
<feature type="compositionally biased region" description="Basic and acidic residues" evidence="13">
    <location>
        <begin position="49"/>
        <end position="58"/>
    </location>
</feature>
<organism evidence="15 16">
    <name type="scientific">Rhizopus oryzae</name>
    <name type="common">Mucormycosis agent</name>
    <name type="synonym">Rhizopus arrhizus var. delemar</name>
    <dbReference type="NCBI Taxonomy" id="64495"/>
    <lineage>
        <taxon>Eukaryota</taxon>
        <taxon>Fungi</taxon>
        <taxon>Fungi incertae sedis</taxon>
        <taxon>Mucoromycota</taxon>
        <taxon>Mucoromycotina</taxon>
        <taxon>Mucoromycetes</taxon>
        <taxon>Mucorales</taxon>
        <taxon>Mucorineae</taxon>
        <taxon>Rhizopodaceae</taxon>
        <taxon>Rhizopus</taxon>
    </lineage>
</organism>
<accession>A0A9P7CGK4</accession>
<evidence type="ECO:0000256" key="5">
    <source>
        <dbReference type="ARBA" id="ARBA00022723"/>
    </source>
</evidence>
<feature type="region of interest" description="Disordered" evidence="13">
    <location>
        <begin position="1"/>
        <end position="94"/>
    </location>
</feature>
<dbReference type="GO" id="GO:0006357">
    <property type="term" value="P:regulation of transcription by RNA polymerase II"/>
    <property type="evidence" value="ECO:0007669"/>
    <property type="project" value="TreeGrafter"/>
</dbReference>
<comment type="catalytic activity">
    <reaction evidence="12">
        <text>L-lysyl-[protein] + acetyl-CoA = N(6)-acetyl-L-lysyl-[protein] + CoA + H(+)</text>
        <dbReference type="Rhea" id="RHEA:45948"/>
        <dbReference type="Rhea" id="RHEA-COMP:9752"/>
        <dbReference type="Rhea" id="RHEA-COMP:10731"/>
        <dbReference type="ChEBI" id="CHEBI:15378"/>
        <dbReference type="ChEBI" id="CHEBI:29969"/>
        <dbReference type="ChEBI" id="CHEBI:57287"/>
        <dbReference type="ChEBI" id="CHEBI:57288"/>
        <dbReference type="ChEBI" id="CHEBI:61930"/>
        <dbReference type="EC" id="2.3.1.48"/>
    </reaction>
</comment>
<evidence type="ECO:0000256" key="4">
    <source>
        <dbReference type="ARBA" id="ARBA00022679"/>
    </source>
</evidence>
<dbReference type="GO" id="GO:0003712">
    <property type="term" value="F:transcription coregulator activity"/>
    <property type="evidence" value="ECO:0007669"/>
    <property type="project" value="TreeGrafter"/>
</dbReference>
<proteinExistence type="inferred from homology"/>
<dbReference type="FunFam" id="3.40.630.30:FF:000001">
    <property type="entry name" value="Histone acetyltransferase"/>
    <property type="match status" value="1"/>
</dbReference>
<evidence type="ECO:0000256" key="1">
    <source>
        <dbReference type="ARBA" id="ARBA00004123"/>
    </source>
</evidence>
<reference evidence="15" key="1">
    <citation type="journal article" date="2020" name="Microb. Genom.">
        <title>Genetic diversity of clinical and environmental Mucorales isolates obtained from an investigation of mucormycosis cases among solid organ transplant recipients.</title>
        <authorList>
            <person name="Nguyen M.H."/>
            <person name="Kaul D."/>
            <person name="Muto C."/>
            <person name="Cheng S.J."/>
            <person name="Richter R.A."/>
            <person name="Bruno V.M."/>
            <person name="Liu G."/>
            <person name="Beyhan S."/>
            <person name="Sundermann A.J."/>
            <person name="Mounaud S."/>
            <person name="Pasculle A.W."/>
            <person name="Nierman W.C."/>
            <person name="Driscoll E."/>
            <person name="Cumbie R."/>
            <person name="Clancy C.J."/>
            <person name="Dupont C.L."/>
        </authorList>
    </citation>
    <scope>NUCLEOTIDE SEQUENCE</scope>
    <source>
        <strain evidence="15">GL16</strain>
    </source>
</reference>
<dbReference type="Pfam" id="PF17772">
    <property type="entry name" value="zf-MYST"/>
    <property type="match status" value="1"/>
</dbReference>
<keyword evidence="9" id="KW-0007">Acetylation</keyword>